<gene>
    <name evidence="3" type="ORF">DWX70_25070</name>
</gene>
<protein>
    <recommendedName>
        <fullName evidence="2">IPT/TIG domain-containing protein</fullName>
    </recommendedName>
</protein>
<evidence type="ECO:0000256" key="1">
    <source>
        <dbReference type="ARBA" id="ARBA00022729"/>
    </source>
</evidence>
<dbReference type="Gene3D" id="2.120.10.30">
    <property type="entry name" value="TolB, C-terminal domain"/>
    <property type="match status" value="2"/>
</dbReference>
<dbReference type="SMART" id="SM00429">
    <property type="entry name" value="IPT"/>
    <property type="match status" value="3"/>
</dbReference>
<dbReference type="AlphaFoldDB" id="A0A395VUA4"/>
<dbReference type="Gene3D" id="2.60.40.10">
    <property type="entry name" value="Immunoglobulins"/>
    <property type="match status" value="3"/>
</dbReference>
<dbReference type="Proteomes" id="UP000266492">
    <property type="component" value="Unassembled WGS sequence"/>
</dbReference>
<dbReference type="InterPro" id="IPR052387">
    <property type="entry name" value="Fibrocystin"/>
</dbReference>
<reference evidence="3 4" key="1">
    <citation type="submission" date="2018-08" db="EMBL/GenBank/DDBJ databases">
        <title>A genome reference for cultivated species of the human gut microbiota.</title>
        <authorList>
            <person name="Zou Y."/>
            <person name="Xue W."/>
            <person name="Luo G."/>
        </authorList>
    </citation>
    <scope>NUCLEOTIDE SEQUENCE [LARGE SCALE GENOMIC DNA]</scope>
    <source>
        <strain evidence="3 4">AF20-9LB</strain>
    </source>
</reference>
<keyword evidence="1" id="KW-0732">Signal</keyword>
<accession>A0A395VUA4</accession>
<dbReference type="PANTHER" id="PTHR46769">
    <property type="entry name" value="POLYCYSTIC KIDNEY AND HEPATIC DISEASE 1 (AUTOSOMAL RECESSIVE)-LIKE 1"/>
    <property type="match status" value="1"/>
</dbReference>
<evidence type="ECO:0000313" key="4">
    <source>
        <dbReference type="Proteomes" id="UP000266492"/>
    </source>
</evidence>
<dbReference type="InterPro" id="IPR014756">
    <property type="entry name" value="Ig_E-set"/>
</dbReference>
<feature type="domain" description="IPT/TIG" evidence="2">
    <location>
        <begin position="122"/>
        <end position="203"/>
    </location>
</feature>
<proteinExistence type="predicted"/>
<dbReference type="Pfam" id="PF01833">
    <property type="entry name" value="TIG"/>
    <property type="match status" value="3"/>
</dbReference>
<comment type="caution">
    <text evidence="3">The sequence shown here is derived from an EMBL/GenBank/DDBJ whole genome shotgun (WGS) entry which is preliminary data.</text>
</comment>
<dbReference type="CDD" id="cd00102">
    <property type="entry name" value="IPT"/>
    <property type="match status" value="1"/>
</dbReference>
<name>A0A395VUA4_BACOV</name>
<organism evidence="3 4">
    <name type="scientific">Bacteroides ovatus</name>
    <dbReference type="NCBI Taxonomy" id="28116"/>
    <lineage>
        <taxon>Bacteria</taxon>
        <taxon>Pseudomonadati</taxon>
        <taxon>Bacteroidota</taxon>
        <taxon>Bacteroidia</taxon>
        <taxon>Bacteroidales</taxon>
        <taxon>Bacteroidaceae</taxon>
        <taxon>Bacteroides</taxon>
    </lineage>
</organism>
<dbReference type="CDD" id="cd00603">
    <property type="entry name" value="IPT_PCSR"/>
    <property type="match status" value="1"/>
</dbReference>
<feature type="domain" description="IPT/TIG" evidence="2">
    <location>
        <begin position="207"/>
        <end position="288"/>
    </location>
</feature>
<evidence type="ECO:0000259" key="2">
    <source>
        <dbReference type="SMART" id="SM00429"/>
    </source>
</evidence>
<dbReference type="PANTHER" id="PTHR46769:SF2">
    <property type="entry name" value="FIBROCYSTIN-L ISOFORM 2 PRECURSOR-RELATED"/>
    <property type="match status" value="1"/>
</dbReference>
<dbReference type="SUPFAM" id="SSF75011">
    <property type="entry name" value="3-carboxy-cis,cis-mucoante lactonizing enzyme"/>
    <property type="match status" value="1"/>
</dbReference>
<dbReference type="InterPro" id="IPR013783">
    <property type="entry name" value="Ig-like_fold"/>
</dbReference>
<sequence length="592" mass="63779">MDIRMKKSFIYLLACMLFGIWGCSDDDESTVIKELKIFSMTPAEGVAGDEVTITGQGFSIIPSENVVTLNGERLTAVETSVTILKMTVPYNQKGTFPLMITVNGQTVEGPSFTYTEGSYDLKLEVNELEQTSGYAGDEIVITGKGFSATAEENEVYFGVKVAKITASSSTSLTVIVPDLEAGDYVLTVKAGVQENKSQTFTCLAIPLLKIDGISPSSGHEGTEIVITGENFSTVAEENQVTINGKPAELKSASEMELRVIAPANELGSYKVKVTVKNQTVEGPEFEYVMPELVYTVSSDIHVGEKLGGLTGMAILPDGRLAVAQRGNSHVILAFDLQKKEKSVLCNTYADAHPWNIALNPDDKKLYIAYKAKGEVGRVDPAKGDNQNVEIIASGLPNAMDVKFDANGNMYVLCRDEKKVYKYPKGSFNNVSKQTFASFPNASEGIYSMDFDADGNLIVAAQRDGFYYVTPDGKVTKFAGNGNGSSDGEAGKPLTAQLIQPAGLVVDKTRGDIYFTDGYNQKIRRIRPGKVGYTDATVSTIAGTGASGNTDGDGLTAQLKMPHGITISADGNTIYFSDLDNFIIRKITITERD</sequence>
<dbReference type="EMBL" id="QRVZ01000037">
    <property type="protein sequence ID" value="RGS79099.1"/>
    <property type="molecule type" value="Genomic_DNA"/>
</dbReference>
<dbReference type="InterPro" id="IPR002909">
    <property type="entry name" value="IPT_dom"/>
</dbReference>
<evidence type="ECO:0000313" key="3">
    <source>
        <dbReference type="EMBL" id="RGS79099.1"/>
    </source>
</evidence>
<dbReference type="SUPFAM" id="SSF81296">
    <property type="entry name" value="E set domains"/>
    <property type="match status" value="3"/>
</dbReference>
<feature type="domain" description="IPT/TIG" evidence="2">
    <location>
        <begin position="34"/>
        <end position="115"/>
    </location>
</feature>
<dbReference type="InterPro" id="IPR011042">
    <property type="entry name" value="6-blade_b-propeller_TolB-like"/>
</dbReference>